<proteinExistence type="predicted"/>
<protein>
    <submittedName>
        <fullName evidence="3">SCP2 sterol-binding domain-containing protein</fullName>
    </submittedName>
</protein>
<dbReference type="EMBL" id="JBHTBF010000003">
    <property type="protein sequence ID" value="MFC7318413.1"/>
    <property type="molecule type" value="Genomic_DNA"/>
</dbReference>
<dbReference type="InterPro" id="IPR003033">
    <property type="entry name" value="SCP2_sterol-bd_dom"/>
</dbReference>
<feature type="region of interest" description="Disordered" evidence="1">
    <location>
        <begin position="168"/>
        <end position="233"/>
    </location>
</feature>
<sequence>MAYDFPTEEWIERWEEVVANDEDYRETSRGWGVDFNGNFVFHLRADDRLPEDRYFFVGLEDGDTFGCRAVDDPEETDYGFVYRGDYRDWVRMTQGEIGAIDGLMSGTFDIDGDMQKVLQYSDAAARLVECSNEVESTSPIEARYSPFDSRVTASGSGIVATAAPIVASSPTSVARTRPSAVNSSGTSRTTSDADSAARRPLTGSSSSQWTHASPASTGSGARSGTATCALATK</sequence>
<evidence type="ECO:0000256" key="1">
    <source>
        <dbReference type="SAM" id="MobiDB-lite"/>
    </source>
</evidence>
<feature type="compositionally biased region" description="Polar residues" evidence="1">
    <location>
        <begin position="168"/>
        <end position="193"/>
    </location>
</feature>
<evidence type="ECO:0000313" key="3">
    <source>
        <dbReference type="EMBL" id="MFC7318413.1"/>
    </source>
</evidence>
<dbReference type="SUPFAM" id="SSF55718">
    <property type="entry name" value="SCP-like"/>
    <property type="match status" value="1"/>
</dbReference>
<dbReference type="RefSeq" id="WP_276305796.1">
    <property type="nucleotide sequence ID" value="NZ_JBHTBB010000002.1"/>
</dbReference>
<comment type="caution">
    <text evidence="3">The sequence shown here is derived from an EMBL/GenBank/DDBJ whole genome shotgun (WGS) entry which is preliminary data.</text>
</comment>
<evidence type="ECO:0000259" key="2">
    <source>
        <dbReference type="Pfam" id="PF02036"/>
    </source>
</evidence>
<accession>A0ABD6ADK1</accession>
<keyword evidence="4" id="KW-1185">Reference proteome</keyword>
<dbReference type="Pfam" id="PF02036">
    <property type="entry name" value="SCP2"/>
    <property type="match status" value="1"/>
</dbReference>
<dbReference type="Gene3D" id="3.30.1050.10">
    <property type="entry name" value="SCP2 sterol-binding domain"/>
    <property type="match status" value="1"/>
</dbReference>
<name>A0ABD6ADK1_9EURY</name>
<evidence type="ECO:0000313" key="4">
    <source>
        <dbReference type="Proteomes" id="UP001596547"/>
    </source>
</evidence>
<reference evidence="3 4" key="1">
    <citation type="journal article" date="2019" name="Int. J. Syst. Evol. Microbiol.">
        <title>The Global Catalogue of Microorganisms (GCM) 10K type strain sequencing project: providing services to taxonomists for standard genome sequencing and annotation.</title>
        <authorList>
            <consortium name="The Broad Institute Genomics Platform"/>
            <consortium name="The Broad Institute Genome Sequencing Center for Infectious Disease"/>
            <person name="Wu L."/>
            <person name="Ma J."/>
        </authorList>
    </citation>
    <scope>NUCLEOTIDE SEQUENCE [LARGE SCALE GENOMIC DNA]</scope>
    <source>
        <strain evidence="3 4">PSR21</strain>
    </source>
</reference>
<gene>
    <name evidence="3" type="ORF">ACFQPE_16665</name>
</gene>
<dbReference type="AlphaFoldDB" id="A0ABD6ADK1"/>
<dbReference type="Proteomes" id="UP001596547">
    <property type="component" value="Unassembled WGS sequence"/>
</dbReference>
<feature type="domain" description="SCP2" evidence="2">
    <location>
        <begin position="36"/>
        <end position="122"/>
    </location>
</feature>
<dbReference type="InterPro" id="IPR036527">
    <property type="entry name" value="SCP2_sterol-bd_dom_sf"/>
</dbReference>
<feature type="compositionally biased region" description="Polar residues" evidence="1">
    <location>
        <begin position="202"/>
        <end position="226"/>
    </location>
</feature>
<organism evidence="3 4">
    <name type="scientific">Halomarina halobia</name>
    <dbReference type="NCBI Taxonomy" id="3033386"/>
    <lineage>
        <taxon>Archaea</taxon>
        <taxon>Methanobacteriati</taxon>
        <taxon>Methanobacteriota</taxon>
        <taxon>Stenosarchaea group</taxon>
        <taxon>Halobacteria</taxon>
        <taxon>Halobacteriales</taxon>
        <taxon>Natronomonadaceae</taxon>
        <taxon>Halomarina</taxon>
    </lineage>
</organism>